<feature type="signal peptide" evidence="1">
    <location>
        <begin position="1"/>
        <end position="21"/>
    </location>
</feature>
<evidence type="ECO:0000313" key="2">
    <source>
        <dbReference type="EMBL" id="CAG8464501.1"/>
    </source>
</evidence>
<keyword evidence="1" id="KW-0732">Signal</keyword>
<dbReference type="EMBL" id="CAJVPI010000041">
    <property type="protein sequence ID" value="CAG8464501.1"/>
    <property type="molecule type" value="Genomic_DNA"/>
</dbReference>
<organism evidence="2 3">
    <name type="scientific">Paraglomus brasilianum</name>
    <dbReference type="NCBI Taxonomy" id="144538"/>
    <lineage>
        <taxon>Eukaryota</taxon>
        <taxon>Fungi</taxon>
        <taxon>Fungi incertae sedis</taxon>
        <taxon>Mucoromycota</taxon>
        <taxon>Glomeromycotina</taxon>
        <taxon>Glomeromycetes</taxon>
        <taxon>Paraglomerales</taxon>
        <taxon>Paraglomeraceae</taxon>
        <taxon>Paraglomus</taxon>
    </lineage>
</organism>
<name>A0A9N8VX87_9GLOM</name>
<keyword evidence="3" id="KW-1185">Reference proteome</keyword>
<reference evidence="2" key="1">
    <citation type="submission" date="2021-06" db="EMBL/GenBank/DDBJ databases">
        <authorList>
            <person name="Kallberg Y."/>
            <person name="Tangrot J."/>
            <person name="Rosling A."/>
        </authorList>
    </citation>
    <scope>NUCLEOTIDE SEQUENCE</scope>
    <source>
        <strain evidence="2">BR232B</strain>
    </source>
</reference>
<feature type="chain" id="PRO_5040104925" evidence="1">
    <location>
        <begin position="22"/>
        <end position="186"/>
    </location>
</feature>
<proteinExistence type="predicted"/>
<accession>A0A9N8VX87</accession>
<dbReference type="AlphaFoldDB" id="A0A9N8VX87"/>
<gene>
    <name evidence="2" type="ORF">PBRASI_LOCUS760</name>
</gene>
<evidence type="ECO:0000313" key="3">
    <source>
        <dbReference type="Proteomes" id="UP000789739"/>
    </source>
</evidence>
<comment type="caution">
    <text evidence="2">The sequence shown here is derived from an EMBL/GenBank/DDBJ whole genome shotgun (WGS) entry which is preliminary data.</text>
</comment>
<sequence>MSQFNFAEAFLLILIAGSIFAENLASSLFFGLVWYNVTQNSKQEQNNNAIRSLSEDFANKINELNEKIILIHDEVQTIREGDRFSNTSSFSHASSHRSFSSSVSQSLLRDFKRVFEKYMVRMSIVGSDMFKTVADDVNKEKGMQVIGAKAIESFYNGERKSDKRTIGAIKCWMELRNKEINEYNVG</sequence>
<protein>
    <submittedName>
        <fullName evidence="2">3720_t:CDS:1</fullName>
    </submittedName>
</protein>
<evidence type="ECO:0000256" key="1">
    <source>
        <dbReference type="SAM" id="SignalP"/>
    </source>
</evidence>
<dbReference type="Proteomes" id="UP000789739">
    <property type="component" value="Unassembled WGS sequence"/>
</dbReference>